<dbReference type="InterPro" id="IPR002646">
    <property type="entry name" value="PolA_pol_head_dom"/>
</dbReference>
<keyword evidence="6" id="KW-0548">Nucleotidyltransferase</keyword>
<comment type="caution">
    <text evidence="14">The sequence shown here is derived from an EMBL/GenBank/DDBJ whole genome shotgun (WGS) entry which is preliminary data.</text>
</comment>
<dbReference type="InterPro" id="IPR000644">
    <property type="entry name" value="CBS_dom"/>
</dbReference>
<evidence type="ECO:0000313" key="14">
    <source>
        <dbReference type="EMBL" id="PAE89538.1"/>
    </source>
</evidence>
<dbReference type="Gene3D" id="1.10.3090.10">
    <property type="entry name" value="cca-adding enzyme, domain 2"/>
    <property type="match status" value="1"/>
</dbReference>
<dbReference type="CDD" id="cd05398">
    <property type="entry name" value="NT_ClassII-CCAase"/>
    <property type="match status" value="1"/>
</dbReference>
<dbReference type="GO" id="GO:0000049">
    <property type="term" value="F:tRNA binding"/>
    <property type="evidence" value="ECO:0007669"/>
    <property type="project" value="UniProtKB-KW"/>
</dbReference>
<evidence type="ECO:0000259" key="13">
    <source>
        <dbReference type="PROSITE" id="PS51371"/>
    </source>
</evidence>
<dbReference type="InterPro" id="IPR043519">
    <property type="entry name" value="NT_sf"/>
</dbReference>
<feature type="domain" description="CBS" evidence="13">
    <location>
        <begin position="245"/>
        <end position="302"/>
    </location>
</feature>
<dbReference type="GO" id="GO:0008033">
    <property type="term" value="P:tRNA processing"/>
    <property type="evidence" value="ECO:0007669"/>
    <property type="project" value="UniProtKB-KW"/>
</dbReference>
<keyword evidence="5" id="KW-0819">tRNA processing</keyword>
<keyword evidence="10 12" id="KW-0694">RNA-binding</keyword>
<evidence type="ECO:0000256" key="11">
    <source>
        <dbReference type="PROSITE-ProRule" id="PRU00703"/>
    </source>
</evidence>
<dbReference type="SMART" id="SM00116">
    <property type="entry name" value="CBS"/>
    <property type="match status" value="2"/>
</dbReference>
<dbReference type="Gene3D" id="3.30.460.10">
    <property type="entry name" value="Beta Polymerase, domain 2"/>
    <property type="match status" value="1"/>
</dbReference>
<keyword evidence="3" id="KW-0820">tRNA-binding</keyword>
<evidence type="ECO:0000256" key="12">
    <source>
        <dbReference type="RuleBase" id="RU003953"/>
    </source>
</evidence>
<dbReference type="AlphaFoldDB" id="A0A268P1H0"/>
<name>A0A268P1H0_SHOCL</name>
<accession>A0A268P1H0</accession>
<evidence type="ECO:0000256" key="7">
    <source>
        <dbReference type="ARBA" id="ARBA00022723"/>
    </source>
</evidence>
<dbReference type="InterPro" id="IPR052390">
    <property type="entry name" value="tRNA_nt/polyA_polymerase"/>
</dbReference>
<evidence type="ECO:0000256" key="5">
    <source>
        <dbReference type="ARBA" id="ARBA00022694"/>
    </source>
</evidence>
<evidence type="ECO:0000256" key="4">
    <source>
        <dbReference type="ARBA" id="ARBA00022679"/>
    </source>
</evidence>
<dbReference type="RefSeq" id="WP_095326362.1">
    <property type="nucleotide sequence ID" value="NZ_NPCC01000008.1"/>
</dbReference>
<dbReference type="SUPFAM" id="SSF81891">
    <property type="entry name" value="Poly A polymerase C-terminal region-like"/>
    <property type="match status" value="1"/>
</dbReference>
<dbReference type="Pfam" id="PF00571">
    <property type="entry name" value="CBS"/>
    <property type="match status" value="2"/>
</dbReference>
<dbReference type="Gene3D" id="3.10.580.10">
    <property type="entry name" value="CBS-domain"/>
    <property type="match status" value="2"/>
</dbReference>
<dbReference type="EMBL" id="NPCC01000008">
    <property type="protein sequence ID" value="PAE89538.1"/>
    <property type="molecule type" value="Genomic_DNA"/>
</dbReference>
<dbReference type="PANTHER" id="PTHR47788">
    <property type="entry name" value="POLYA POLYMERASE"/>
    <property type="match status" value="1"/>
</dbReference>
<protein>
    <recommendedName>
        <fullName evidence="13">CBS domain-containing protein</fullName>
    </recommendedName>
</protein>
<dbReference type="Proteomes" id="UP000216207">
    <property type="component" value="Unassembled WGS sequence"/>
</dbReference>
<keyword evidence="9" id="KW-0460">Magnesium</keyword>
<evidence type="ECO:0000313" key="15">
    <source>
        <dbReference type="Proteomes" id="UP000216207"/>
    </source>
</evidence>
<gene>
    <name evidence="14" type="ORF">CHH72_07825</name>
</gene>
<dbReference type="InterPro" id="IPR038763">
    <property type="entry name" value="DHH_sf"/>
</dbReference>
<dbReference type="SUPFAM" id="SSF64182">
    <property type="entry name" value="DHH phosphoesterases"/>
    <property type="match status" value="1"/>
</dbReference>
<evidence type="ECO:0000256" key="2">
    <source>
        <dbReference type="ARBA" id="ARBA00007265"/>
    </source>
</evidence>
<keyword evidence="8" id="KW-0547">Nucleotide-binding</keyword>
<evidence type="ECO:0000256" key="10">
    <source>
        <dbReference type="ARBA" id="ARBA00022884"/>
    </source>
</evidence>
<dbReference type="InterPro" id="IPR046342">
    <property type="entry name" value="CBS_dom_sf"/>
</dbReference>
<reference evidence="14 15" key="1">
    <citation type="submission" date="2017-07" db="EMBL/GenBank/DDBJ databases">
        <title>Isolation and whole genome analysis of endospore-forming bacteria from heroin.</title>
        <authorList>
            <person name="Kalinowski J."/>
            <person name="Ahrens B."/>
            <person name="Al-Dilaimi A."/>
            <person name="Winkler A."/>
            <person name="Wibberg D."/>
            <person name="Schleenbecker U."/>
            <person name="Ruckert C."/>
            <person name="Wolfel R."/>
            <person name="Grass G."/>
        </authorList>
    </citation>
    <scope>NUCLEOTIDE SEQUENCE [LARGE SCALE GENOMIC DNA]</scope>
    <source>
        <strain evidence="14 15">7539</strain>
    </source>
</reference>
<comment type="similarity">
    <text evidence="2 12">Belongs to the tRNA nucleotidyltransferase/poly(A) polymerase family.</text>
</comment>
<dbReference type="Gene3D" id="3.90.1640.10">
    <property type="entry name" value="inorganic pyrophosphatase (n-terminal core)"/>
    <property type="match status" value="1"/>
</dbReference>
<dbReference type="GO" id="GO:0000166">
    <property type="term" value="F:nucleotide binding"/>
    <property type="evidence" value="ECO:0007669"/>
    <property type="project" value="UniProtKB-KW"/>
</dbReference>
<evidence type="ECO:0000256" key="9">
    <source>
        <dbReference type="ARBA" id="ARBA00022842"/>
    </source>
</evidence>
<proteinExistence type="inferred from homology"/>
<evidence type="ECO:0000256" key="3">
    <source>
        <dbReference type="ARBA" id="ARBA00022555"/>
    </source>
</evidence>
<keyword evidence="7" id="KW-0479">Metal-binding</keyword>
<dbReference type="Pfam" id="PF01743">
    <property type="entry name" value="PolyA_pol"/>
    <property type="match status" value="1"/>
</dbReference>
<feature type="domain" description="CBS" evidence="13">
    <location>
        <begin position="182"/>
        <end position="238"/>
    </location>
</feature>
<evidence type="ECO:0000256" key="6">
    <source>
        <dbReference type="ARBA" id="ARBA00022695"/>
    </source>
</evidence>
<dbReference type="PANTHER" id="PTHR47788:SF1">
    <property type="entry name" value="A-ADDING TRNA NUCLEOTIDYLTRANSFERASE"/>
    <property type="match status" value="1"/>
</dbReference>
<organism evidence="14 15">
    <name type="scientific">Shouchella clausii</name>
    <name type="common">Alkalihalobacillus clausii</name>
    <dbReference type="NCBI Taxonomy" id="79880"/>
    <lineage>
        <taxon>Bacteria</taxon>
        <taxon>Bacillati</taxon>
        <taxon>Bacillota</taxon>
        <taxon>Bacilli</taxon>
        <taxon>Bacillales</taxon>
        <taxon>Bacillaceae</taxon>
        <taxon>Shouchella</taxon>
    </lineage>
</organism>
<evidence type="ECO:0000256" key="8">
    <source>
        <dbReference type="ARBA" id="ARBA00022741"/>
    </source>
</evidence>
<dbReference type="PROSITE" id="PS51371">
    <property type="entry name" value="CBS"/>
    <property type="match status" value="2"/>
</dbReference>
<keyword evidence="11" id="KW-0129">CBS domain</keyword>
<evidence type="ECO:0000256" key="1">
    <source>
        <dbReference type="ARBA" id="ARBA00001946"/>
    </source>
</evidence>
<keyword evidence="4 12" id="KW-0808">Transferase</keyword>
<dbReference type="GO" id="GO:0046872">
    <property type="term" value="F:metal ion binding"/>
    <property type="evidence" value="ECO:0007669"/>
    <property type="project" value="UniProtKB-KW"/>
</dbReference>
<dbReference type="SUPFAM" id="SSF54631">
    <property type="entry name" value="CBS-domain pair"/>
    <property type="match status" value="1"/>
</dbReference>
<dbReference type="GO" id="GO:0016779">
    <property type="term" value="F:nucleotidyltransferase activity"/>
    <property type="evidence" value="ECO:0007669"/>
    <property type="project" value="UniProtKB-KW"/>
</dbReference>
<comment type="cofactor">
    <cofactor evidence="1">
        <name>Mg(2+)</name>
        <dbReference type="ChEBI" id="CHEBI:18420"/>
    </cofactor>
</comment>
<sequence>MKAIVSLNHLDFHGLAILAAAQKIHPDAIVVLPPIYQHAVKRFLDDYKTDFSFQHDGKLSWNEVDEIVYVDWEDEKQESLYRSLPTSAVETNLWRTIKATKRGVPITTLIYEMKRKQISVTAIEATLFALGLYSSTHHLTLPSTTASDGDACAYLLEKGADLRVVNDYLQQAPLAEKIASVMSKPVVTVQTSQLIDEVWQTLLRSGHSGFPVVDETGALAGVITRMDLAKARQFGMGEAQVTEVMSMPNITLRANDSIDAACAHLAYNQVGRLPVVGDNNEPIGIVTRTDIVRSLYPNKHAVAPSELASYFGKQTCSFLQKIGAFADELQVPVYLVGGLVRDFFLKRPHKDIDLVVEGDGIAFAKQLATAFGGSVRSHESFGTATWANEQDIDIVTCRKEFYLQKGALPTVRPASIYEDLARRDFSINAMAIQINRSSFGNVLDVFQGKQALIDKHIRILHPLSFIEDPTRLFRAVRFGLRLNFSLSSETIHQATKTGAALHHISAKRLRQELDLLANEGVLFEGFRQLADLHVWTTLFGSRFSERAWRHMANLQQHGLNDGMFFLLAGAVDCTRLDVASRYALTKQEKRLVEETSLPVWQQLAPTASLGEAHRDLARISSEIVRFYSEAELPLSPLLRRYAEKRTQFKPLLTGADLLKAGYQPGPAFTQWLLEIECLQLDGHIATKDQALAWIAEKT</sequence>
<dbReference type="SUPFAM" id="SSF81301">
    <property type="entry name" value="Nucleotidyltransferase"/>
    <property type="match status" value="1"/>
</dbReference>